<feature type="domain" description="Fe2OG dioxygenase" evidence="9">
    <location>
        <begin position="118"/>
        <end position="244"/>
    </location>
</feature>
<dbReference type="GO" id="GO:0005506">
    <property type="term" value="F:iron ion binding"/>
    <property type="evidence" value="ECO:0007669"/>
    <property type="project" value="InterPro"/>
</dbReference>
<evidence type="ECO:0000313" key="10">
    <source>
        <dbReference type="EMBL" id="ABO96350.1"/>
    </source>
</evidence>
<reference evidence="10 11" key="1">
    <citation type="journal article" date="2007" name="Proc. Natl. Acad. Sci. U.S.A.">
        <title>The tiny eukaryote Ostreococcus provides genomic insights into the paradox of plankton speciation.</title>
        <authorList>
            <person name="Palenik B."/>
            <person name="Grimwood J."/>
            <person name="Aerts A."/>
            <person name="Rouze P."/>
            <person name="Salamov A."/>
            <person name="Putnam N."/>
            <person name="Dupont C."/>
            <person name="Jorgensen R."/>
            <person name="Derelle E."/>
            <person name="Rombauts S."/>
            <person name="Zhou K."/>
            <person name="Otillar R."/>
            <person name="Merchant S.S."/>
            <person name="Podell S."/>
            <person name="Gaasterland T."/>
            <person name="Napoli C."/>
            <person name="Gendler K."/>
            <person name="Manuell A."/>
            <person name="Tai V."/>
            <person name="Vallon O."/>
            <person name="Piganeau G."/>
            <person name="Jancek S."/>
            <person name="Heijde M."/>
            <person name="Jabbari K."/>
            <person name="Bowler C."/>
            <person name="Lohr M."/>
            <person name="Robbens S."/>
            <person name="Werner G."/>
            <person name="Dubchak I."/>
            <person name="Pazour G.J."/>
            <person name="Ren Q."/>
            <person name="Paulsen I."/>
            <person name="Delwiche C."/>
            <person name="Schmutz J."/>
            <person name="Rokhsar D."/>
            <person name="Van de Peer Y."/>
            <person name="Moreau H."/>
            <person name="Grigoriev I.V."/>
        </authorList>
    </citation>
    <scope>NUCLEOTIDE SEQUENCE [LARGE SCALE GENOMIC DNA]</scope>
    <source>
        <strain evidence="10 11">CCE9901</strain>
    </source>
</reference>
<dbReference type="AlphaFoldDB" id="A4RXU6"/>
<dbReference type="PANTHER" id="PTHR10869:SF238">
    <property type="entry name" value="PROLYL 4-HYDROXYLASE 6-RELATED"/>
    <property type="match status" value="1"/>
</dbReference>
<evidence type="ECO:0000256" key="8">
    <source>
        <dbReference type="SAM" id="MobiDB-lite"/>
    </source>
</evidence>
<dbReference type="SUPFAM" id="SSF51197">
    <property type="entry name" value="Clavaminate synthase-like"/>
    <property type="match status" value="1"/>
</dbReference>
<dbReference type="Pfam" id="PF13640">
    <property type="entry name" value="2OG-FeII_Oxy_3"/>
    <property type="match status" value="1"/>
</dbReference>
<evidence type="ECO:0000256" key="4">
    <source>
        <dbReference type="ARBA" id="ARBA00022964"/>
    </source>
</evidence>
<keyword evidence="5" id="KW-0560">Oxidoreductase</keyword>
<dbReference type="KEGG" id="olu:OSTLU_87339"/>
<dbReference type="HOGENOM" id="CLU_058132_5_0_1"/>
<dbReference type="PROSITE" id="PS51471">
    <property type="entry name" value="FE2OG_OXY"/>
    <property type="match status" value="1"/>
</dbReference>
<dbReference type="GO" id="GO:0005789">
    <property type="term" value="C:endoplasmic reticulum membrane"/>
    <property type="evidence" value="ECO:0007669"/>
    <property type="project" value="UniProtKB-SubCell"/>
</dbReference>
<evidence type="ECO:0000256" key="2">
    <source>
        <dbReference type="ARBA" id="ARBA00004648"/>
    </source>
</evidence>
<comment type="catalytic activity">
    <reaction evidence="7">
        <text>L-prolyl-[collagen] + 2-oxoglutarate + O2 = trans-4-hydroxy-L-prolyl-[collagen] + succinate + CO2</text>
        <dbReference type="Rhea" id="RHEA:18945"/>
        <dbReference type="Rhea" id="RHEA-COMP:11676"/>
        <dbReference type="Rhea" id="RHEA-COMP:11680"/>
        <dbReference type="ChEBI" id="CHEBI:15379"/>
        <dbReference type="ChEBI" id="CHEBI:16526"/>
        <dbReference type="ChEBI" id="CHEBI:16810"/>
        <dbReference type="ChEBI" id="CHEBI:30031"/>
        <dbReference type="ChEBI" id="CHEBI:50342"/>
        <dbReference type="ChEBI" id="CHEBI:61965"/>
        <dbReference type="EC" id="1.14.11.2"/>
    </reaction>
</comment>
<dbReference type="OrthoDB" id="420380at2759"/>
<accession>A4RXU6</accession>
<dbReference type="Gene3D" id="2.60.120.620">
    <property type="entry name" value="q2cbj1_9rhob like domain"/>
    <property type="match status" value="1"/>
</dbReference>
<dbReference type="InterPro" id="IPR044862">
    <property type="entry name" value="Pro_4_hyd_alph_FE2OG_OXY"/>
</dbReference>
<dbReference type="RefSeq" id="XP_001418057.1">
    <property type="nucleotide sequence ID" value="XM_001418020.1"/>
</dbReference>
<dbReference type="GeneID" id="5002142"/>
<evidence type="ECO:0000259" key="9">
    <source>
        <dbReference type="PROSITE" id="PS51471"/>
    </source>
</evidence>
<dbReference type="InterPro" id="IPR045054">
    <property type="entry name" value="P4HA-like"/>
</dbReference>
<evidence type="ECO:0000256" key="1">
    <source>
        <dbReference type="ARBA" id="ARBA00001961"/>
    </source>
</evidence>
<dbReference type="EMBL" id="CP000585">
    <property type="protein sequence ID" value="ABO96350.1"/>
    <property type="molecule type" value="Genomic_DNA"/>
</dbReference>
<dbReference type="Proteomes" id="UP000001568">
    <property type="component" value="Chromosome 5"/>
</dbReference>
<dbReference type="InterPro" id="IPR006620">
    <property type="entry name" value="Pro_4_hyd_alph"/>
</dbReference>
<dbReference type="SMART" id="SM00702">
    <property type="entry name" value="P4Hc"/>
    <property type="match status" value="1"/>
</dbReference>
<feature type="compositionally biased region" description="Low complexity" evidence="8">
    <location>
        <begin position="1"/>
        <end position="10"/>
    </location>
</feature>
<dbReference type="PANTHER" id="PTHR10869">
    <property type="entry name" value="PROLYL 4-HYDROXYLASE ALPHA SUBUNIT"/>
    <property type="match status" value="1"/>
</dbReference>
<dbReference type="eggNOG" id="KOG1591">
    <property type="taxonomic scope" value="Eukaryota"/>
</dbReference>
<evidence type="ECO:0000256" key="3">
    <source>
        <dbReference type="ARBA" id="ARBA00022723"/>
    </source>
</evidence>
<gene>
    <name evidence="10" type="ORF">OSTLU_87339</name>
</gene>
<feature type="region of interest" description="Disordered" evidence="8">
    <location>
        <begin position="1"/>
        <end position="31"/>
    </location>
</feature>
<sequence length="317" mass="34898">MTTFATTTTTSGEEAPRTSTSGGGGDEDDVERSKVVETLSWSPRVFLLKNFLSDEECEHLIELGEKKLERSTVVNSDESGAVSTARTSFGTFVTRRLTETLQRVEDRVAKYSGIPWEHQEQLQLLRYRDGQEYVAHHDGIISENGGKRIATVLMFLREPTSGGETSFPQGTPLPETKAAFLANKDKLSECGWNDGNGFSVIPKKGEAVLFFSFHINGTNDPFANHASCPTLGGTKYTATKWIHENPFETGTAKTPTCTDETELCPVWAQGHECERNPVFMMGEESVGACSKSCCARDRSKLTDIQKSFCVPCDKVTV</sequence>
<dbReference type="STRING" id="436017.A4RXU6"/>
<dbReference type="GO" id="GO:0031418">
    <property type="term" value="F:L-ascorbic acid binding"/>
    <property type="evidence" value="ECO:0007669"/>
    <property type="project" value="InterPro"/>
</dbReference>
<organism evidence="10 11">
    <name type="scientific">Ostreococcus lucimarinus (strain CCE9901)</name>
    <dbReference type="NCBI Taxonomy" id="436017"/>
    <lineage>
        <taxon>Eukaryota</taxon>
        <taxon>Viridiplantae</taxon>
        <taxon>Chlorophyta</taxon>
        <taxon>Mamiellophyceae</taxon>
        <taxon>Mamiellales</taxon>
        <taxon>Bathycoccaceae</taxon>
        <taxon>Ostreococcus</taxon>
    </lineage>
</organism>
<name>A4RXU6_OSTLU</name>
<proteinExistence type="predicted"/>
<keyword evidence="4" id="KW-0223">Dioxygenase</keyword>
<comment type="subcellular location">
    <subcellularLocation>
        <location evidence="2">Endoplasmic reticulum membrane</location>
        <topology evidence="2">Single-pass type II membrane protein</topology>
    </subcellularLocation>
</comment>
<keyword evidence="11" id="KW-1185">Reference proteome</keyword>
<protein>
    <recommendedName>
        <fullName evidence="9">Fe2OG dioxygenase domain-containing protein</fullName>
    </recommendedName>
</protein>
<keyword evidence="3" id="KW-0479">Metal-binding</keyword>
<keyword evidence="6" id="KW-0408">Iron</keyword>
<dbReference type="InterPro" id="IPR005123">
    <property type="entry name" value="Oxoglu/Fe-dep_dioxygenase_dom"/>
</dbReference>
<dbReference type="Gramene" id="ABO96350">
    <property type="protein sequence ID" value="ABO96350"/>
    <property type="gene ID" value="OSTLU_87339"/>
</dbReference>
<evidence type="ECO:0000256" key="5">
    <source>
        <dbReference type="ARBA" id="ARBA00023002"/>
    </source>
</evidence>
<evidence type="ECO:0000256" key="7">
    <source>
        <dbReference type="ARBA" id="ARBA00049169"/>
    </source>
</evidence>
<comment type="cofactor">
    <cofactor evidence="1">
        <name>L-ascorbate</name>
        <dbReference type="ChEBI" id="CHEBI:38290"/>
    </cofactor>
</comment>
<dbReference type="OMA" id="STHASCP"/>
<evidence type="ECO:0000256" key="6">
    <source>
        <dbReference type="ARBA" id="ARBA00023004"/>
    </source>
</evidence>
<evidence type="ECO:0000313" key="11">
    <source>
        <dbReference type="Proteomes" id="UP000001568"/>
    </source>
</evidence>
<dbReference type="GO" id="GO:0004656">
    <property type="term" value="F:procollagen-proline 4-dioxygenase activity"/>
    <property type="evidence" value="ECO:0007669"/>
    <property type="project" value="UniProtKB-EC"/>
</dbReference>